<dbReference type="EMBL" id="JBHRTB010000010">
    <property type="protein sequence ID" value="MFC3144397.1"/>
    <property type="molecule type" value="Genomic_DNA"/>
</dbReference>
<sequence length="372" mass="39897">MTFRGLTWDHPRGRLALERAGGPVTWDVQPLEGFESAPIRETCANYDLVVLDHPHLGEALNAGCLRPLDELFAAADLDAIGARTIGPCLESYEMAGRLWALPLDAATQVMAVRGDMVQDVPRTWDAVLDMARAGGKVGLSLAGPHAFLSFLSVAQALNPGMDLRNGDVWVPTDTATQALAILGELARLTPEQVWPLNPIGILDLMSNSDALALCPLVYGYVNYADHALDKPIDFHDAPSIGDGAPGSILGGTGIAVSTRCEMTEDLRAHLLWLMREDTQTGFIPQNAGQPSARAAWQDADVNAPVGGFYAQTTRTLETASIRPRHDGFIAFQSDASALLREGFQSNCPDGRLASDLADLFSRSQKTVGRKAG</sequence>
<dbReference type="RefSeq" id="WP_275633893.1">
    <property type="nucleotide sequence ID" value="NZ_JARGYD010000006.1"/>
</dbReference>
<reference evidence="4" key="1">
    <citation type="journal article" date="2019" name="Int. J. Syst. Evol. Microbiol.">
        <title>The Global Catalogue of Microorganisms (GCM) 10K type strain sequencing project: providing services to taxonomists for standard genome sequencing and annotation.</title>
        <authorList>
            <consortium name="The Broad Institute Genomics Platform"/>
            <consortium name="The Broad Institute Genome Sequencing Center for Infectious Disease"/>
            <person name="Wu L."/>
            <person name="Ma J."/>
        </authorList>
    </citation>
    <scope>NUCLEOTIDE SEQUENCE [LARGE SCALE GENOMIC DNA]</scope>
    <source>
        <strain evidence="4">KCTC 52366</strain>
    </source>
</reference>
<comment type="subcellular location">
    <subcellularLocation>
        <location evidence="1">Periplasm</location>
    </subcellularLocation>
</comment>
<dbReference type="SUPFAM" id="SSF53850">
    <property type="entry name" value="Periplasmic binding protein-like II"/>
    <property type="match status" value="1"/>
</dbReference>
<comment type="caution">
    <text evidence="3">The sequence shown here is derived from an EMBL/GenBank/DDBJ whole genome shotgun (WGS) entry which is preliminary data.</text>
</comment>
<dbReference type="Proteomes" id="UP001595632">
    <property type="component" value="Unassembled WGS sequence"/>
</dbReference>
<evidence type="ECO:0000256" key="2">
    <source>
        <dbReference type="ARBA" id="ARBA00008520"/>
    </source>
</evidence>
<evidence type="ECO:0000313" key="4">
    <source>
        <dbReference type="Proteomes" id="UP001595632"/>
    </source>
</evidence>
<protein>
    <submittedName>
        <fullName evidence="3">ABC transporter substrate-binding protein</fullName>
    </submittedName>
</protein>
<dbReference type="PANTHER" id="PTHR43649:SF12">
    <property type="entry name" value="DIACETYLCHITOBIOSE BINDING PROTEIN DASA"/>
    <property type="match status" value="1"/>
</dbReference>
<proteinExistence type="inferred from homology"/>
<dbReference type="Gene3D" id="3.40.190.10">
    <property type="entry name" value="Periplasmic binding protein-like II"/>
    <property type="match status" value="1"/>
</dbReference>
<dbReference type="Pfam" id="PF13416">
    <property type="entry name" value="SBP_bac_8"/>
    <property type="match status" value="1"/>
</dbReference>
<keyword evidence="4" id="KW-1185">Reference proteome</keyword>
<dbReference type="InterPro" id="IPR050490">
    <property type="entry name" value="Bact_solute-bd_prot1"/>
</dbReference>
<accession>A0ABV7GXB3</accession>
<evidence type="ECO:0000313" key="3">
    <source>
        <dbReference type="EMBL" id="MFC3144397.1"/>
    </source>
</evidence>
<gene>
    <name evidence="3" type="ORF">ACFOGP_16860</name>
</gene>
<name>A0ABV7GXB3_9RHOB</name>
<dbReference type="PANTHER" id="PTHR43649">
    <property type="entry name" value="ARABINOSE-BINDING PROTEIN-RELATED"/>
    <property type="match status" value="1"/>
</dbReference>
<organism evidence="3 4">
    <name type="scientific">Psychromarinibacter halotolerans</name>
    <dbReference type="NCBI Taxonomy" id="1775175"/>
    <lineage>
        <taxon>Bacteria</taxon>
        <taxon>Pseudomonadati</taxon>
        <taxon>Pseudomonadota</taxon>
        <taxon>Alphaproteobacteria</taxon>
        <taxon>Rhodobacterales</taxon>
        <taxon>Paracoccaceae</taxon>
        <taxon>Psychromarinibacter</taxon>
    </lineage>
</organism>
<dbReference type="InterPro" id="IPR006059">
    <property type="entry name" value="SBP"/>
</dbReference>
<comment type="similarity">
    <text evidence="2">Belongs to the bacterial solute-binding protein 1 family.</text>
</comment>
<evidence type="ECO:0000256" key="1">
    <source>
        <dbReference type="ARBA" id="ARBA00004418"/>
    </source>
</evidence>